<keyword evidence="6" id="KW-1185">Reference proteome</keyword>
<proteinExistence type="inferred from homology"/>
<keyword evidence="3" id="KW-0378">Hydrolase</keyword>
<dbReference type="Gene3D" id="3.40.395.10">
    <property type="entry name" value="Adenoviral Proteinase, Chain A"/>
    <property type="match status" value="1"/>
</dbReference>
<reference evidence="5 6" key="1">
    <citation type="journal article" date="2017" name="Nat. Commun.">
        <title>Genome assembly with in vitro proximity ligation data and whole-genome triplication in lettuce.</title>
        <authorList>
            <person name="Reyes-Chin-Wo S."/>
            <person name="Wang Z."/>
            <person name="Yang X."/>
            <person name="Kozik A."/>
            <person name="Arikit S."/>
            <person name="Song C."/>
            <person name="Xia L."/>
            <person name="Froenicke L."/>
            <person name="Lavelle D.O."/>
            <person name="Truco M.J."/>
            <person name="Xia R."/>
            <person name="Zhu S."/>
            <person name="Xu C."/>
            <person name="Xu H."/>
            <person name="Xu X."/>
            <person name="Cox K."/>
            <person name="Korf I."/>
            <person name="Meyers B.C."/>
            <person name="Michelmore R.W."/>
        </authorList>
    </citation>
    <scope>NUCLEOTIDE SEQUENCE [LARGE SCALE GENOMIC DNA]</scope>
    <source>
        <strain evidence="6">cv. Salinas</strain>
        <tissue evidence="5">Seedlings</tissue>
    </source>
</reference>
<dbReference type="PANTHER" id="PTHR33018">
    <property type="entry name" value="OS10G0338966 PROTEIN-RELATED"/>
    <property type="match status" value="1"/>
</dbReference>
<dbReference type="AlphaFoldDB" id="A0A9R1X024"/>
<accession>A0A9R1X024</accession>
<protein>
    <recommendedName>
        <fullName evidence="4">Ubiquitin-like protease family profile domain-containing protein</fullName>
    </recommendedName>
</protein>
<evidence type="ECO:0000256" key="2">
    <source>
        <dbReference type="ARBA" id="ARBA00022670"/>
    </source>
</evidence>
<dbReference type="Pfam" id="PF02992">
    <property type="entry name" value="Transposase_21"/>
    <property type="match status" value="1"/>
</dbReference>
<comment type="similarity">
    <text evidence="1">Belongs to the peptidase C48 family.</text>
</comment>
<name>A0A9R1X024_LACSA</name>
<dbReference type="EMBL" id="NBSK02000008">
    <property type="protein sequence ID" value="KAJ0193149.1"/>
    <property type="molecule type" value="Genomic_DNA"/>
</dbReference>
<sequence>MFSSQQSPQALTWHAQGRFNNGKLTHPRDTASWKLVDSTWKEFGQEKQNLRLALFVDGISPHKSLSYKRKGIETKSKKKEKEMEKQNMKTRIRIDKSSILKMSAIMANGQVTKVDSIKVWCDNNLFGYDSYTYLTWDNFEALLTLDEVTNLYDVLFNKIKYGPPERDHGICFINSVVISPSTCKGKSKNIDAASRGVLDRLSTRKDNDIIILPYNLGRHWVLAVLDMKSDTCYYLDSLGSRNFNISMVLYATQSGSNKRIKLNWCPVQARSTECGYYMSKFIKGIVEEGIEVLVKDNHLTLTIIIEIVETICKKISHVESGKIEYTTDDIDEIREEWSEFVIGFIYR</sequence>
<dbReference type="PANTHER" id="PTHR33018:SF31">
    <property type="entry name" value="TRANSPOSASE, PTTA_EN_SPM, PLANT"/>
    <property type="match status" value="1"/>
</dbReference>
<evidence type="ECO:0000313" key="5">
    <source>
        <dbReference type="EMBL" id="KAJ0193149.1"/>
    </source>
</evidence>
<feature type="domain" description="Ubiquitin-like protease family profile" evidence="4">
    <location>
        <begin position="124"/>
        <end position="285"/>
    </location>
</feature>
<evidence type="ECO:0000256" key="3">
    <source>
        <dbReference type="ARBA" id="ARBA00022801"/>
    </source>
</evidence>
<keyword evidence="2" id="KW-0645">Protease</keyword>
<dbReference type="GO" id="GO:0008234">
    <property type="term" value="F:cysteine-type peptidase activity"/>
    <property type="evidence" value="ECO:0007669"/>
    <property type="project" value="InterPro"/>
</dbReference>
<dbReference type="InterPro" id="IPR003653">
    <property type="entry name" value="Peptidase_C48_C"/>
</dbReference>
<dbReference type="InterPro" id="IPR004242">
    <property type="entry name" value="Transposase_21"/>
</dbReference>
<comment type="caution">
    <text evidence="5">The sequence shown here is derived from an EMBL/GenBank/DDBJ whole genome shotgun (WGS) entry which is preliminary data.</text>
</comment>
<dbReference type="SUPFAM" id="SSF54001">
    <property type="entry name" value="Cysteine proteinases"/>
    <property type="match status" value="1"/>
</dbReference>
<evidence type="ECO:0000256" key="1">
    <source>
        <dbReference type="ARBA" id="ARBA00005234"/>
    </source>
</evidence>
<evidence type="ECO:0000313" key="6">
    <source>
        <dbReference type="Proteomes" id="UP000235145"/>
    </source>
</evidence>
<gene>
    <name evidence="5" type="ORF">LSAT_V11C800403260</name>
</gene>
<organism evidence="5 6">
    <name type="scientific">Lactuca sativa</name>
    <name type="common">Garden lettuce</name>
    <dbReference type="NCBI Taxonomy" id="4236"/>
    <lineage>
        <taxon>Eukaryota</taxon>
        <taxon>Viridiplantae</taxon>
        <taxon>Streptophyta</taxon>
        <taxon>Embryophyta</taxon>
        <taxon>Tracheophyta</taxon>
        <taxon>Spermatophyta</taxon>
        <taxon>Magnoliopsida</taxon>
        <taxon>eudicotyledons</taxon>
        <taxon>Gunneridae</taxon>
        <taxon>Pentapetalae</taxon>
        <taxon>asterids</taxon>
        <taxon>campanulids</taxon>
        <taxon>Asterales</taxon>
        <taxon>Asteraceae</taxon>
        <taxon>Cichorioideae</taxon>
        <taxon>Cichorieae</taxon>
        <taxon>Lactucinae</taxon>
        <taxon>Lactuca</taxon>
    </lineage>
</organism>
<dbReference type="InterPro" id="IPR038765">
    <property type="entry name" value="Papain-like_cys_pep_sf"/>
</dbReference>
<dbReference type="PROSITE" id="PS50600">
    <property type="entry name" value="ULP_PROTEASE"/>
    <property type="match status" value="1"/>
</dbReference>
<evidence type="ECO:0000259" key="4">
    <source>
        <dbReference type="PROSITE" id="PS50600"/>
    </source>
</evidence>
<dbReference type="Pfam" id="PF02902">
    <property type="entry name" value="Peptidase_C48"/>
    <property type="match status" value="1"/>
</dbReference>
<dbReference type="GO" id="GO:0006508">
    <property type="term" value="P:proteolysis"/>
    <property type="evidence" value="ECO:0007669"/>
    <property type="project" value="UniProtKB-KW"/>
</dbReference>
<dbReference type="Proteomes" id="UP000235145">
    <property type="component" value="Unassembled WGS sequence"/>
</dbReference>